<keyword evidence="3" id="KW-0560">Oxidoreductase</keyword>
<sequence length="83" mass="8709">MSVVIAGGGPAGMMVGLLLARAGVEVTVLRTRIAPLLDLRLFRHRWTSSSPTAATPYSEGVPSSVHLVGREGRGNGPGRSWTL</sequence>
<comment type="caution">
    <text evidence="3">The sequence shown here is derived from an EMBL/GenBank/DDBJ whole genome shotgun (WGS) entry which is preliminary data.</text>
</comment>
<evidence type="ECO:0000313" key="3">
    <source>
        <dbReference type="EMBL" id="MFD1935511.1"/>
    </source>
</evidence>
<dbReference type="Gene3D" id="3.50.50.60">
    <property type="entry name" value="FAD/NAD(P)-binding domain"/>
    <property type="match status" value="1"/>
</dbReference>
<evidence type="ECO:0000256" key="1">
    <source>
        <dbReference type="SAM" id="MobiDB-lite"/>
    </source>
</evidence>
<protein>
    <submittedName>
        <fullName evidence="3">FAD-dependent monooxygenase</fullName>
    </submittedName>
</protein>
<name>A0ABW4T1J0_9ACTN</name>
<evidence type="ECO:0000259" key="2">
    <source>
        <dbReference type="Pfam" id="PF01494"/>
    </source>
</evidence>
<keyword evidence="4" id="KW-1185">Reference proteome</keyword>
<feature type="region of interest" description="Disordered" evidence="1">
    <location>
        <begin position="49"/>
        <end position="83"/>
    </location>
</feature>
<reference evidence="4" key="1">
    <citation type="journal article" date="2019" name="Int. J. Syst. Evol. Microbiol.">
        <title>The Global Catalogue of Microorganisms (GCM) 10K type strain sequencing project: providing services to taxonomists for standard genome sequencing and annotation.</title>
        <authorList>
            <consortium name="The Broad Institute Genomics Platform"/>
            <consortium name="The Broad Institute Genome Sequencing Center for Infectious Disease"/>
            <person name="Wu L."/>
            <person name="Ma J."/>
        </authorList>
    </citation>
    <scope>NUCLEOTIDE SEQUENCE [LARGE SCALE GENOMIC DNA]</scope>
    <source>
        <strain evidence="4">ICMP 6774ER</strain>
    </source>
</reference>
<evidence type="ECO:0000313" key="4">
    <source>
        <dbReference type="Proteomes" id="UP001597368"/>
    </source>
</evidence>
<keyword evidence="3" id="KW-0503">Monooxygenase</keyword>
<dbReference type="RefSeq" id="WP_379575627.1">
    <property type="nucleotide sequence ID" value="NZ_JBHUFV010000043.1"/>
</dbReference>
<dbReference type="Proteomes" id="UP001597368">
    <property type="component" value="Unassembled WGS sequence"/>
</dbReference>
<feature type="domain" description="FAD-binding" evidence="2">
    <location>
        <begin position="2"/>
        <end position="30"/>
    </location>
</feature>
<dbReference type="InterPro" id="IPR036188">
    <property type="entry name" value="FAD/NAD-bd_sf"/>
</dbReference>
<gene>
    <name evidence="3" type="ORF">ACFSKW_28970</name>
</gene>
<dbReference type="SUPFAM" id="SSF51905">
    <property type="entry name" value="FAD/NAD(P)-binding domain"/>
    <property type="match status" value="1"/>
</dbReference>
<dbReference type="EMBL" id="JBHUFV010000043">
    <property type="protein sequence ID" value="MFD1935511.1"/>
    <property type="molecule type" value="Genomic_DNA"/>
</dbReference>
<proteinExistence type="predicted"/>
<dbReference type="InterPro" id="IPR002938">
    <property type="entry name" value="FAD-bd"/>
</dbReference>
<dbReference type="GO" id="GO:0004497">
    <property type="term" value="F:monooxygenase activity"/>
    <property type="evidence" value="ECO:0007669"/>
    <property type="project" value="UniProtKB-KW"/>
</dbReference>
<dbReference type="Pfam" id="PF01494">
    <property type="entry name" value="FAD_binding_3"/>
    <property type="match status" value="1"/>
</dbReference>
<accession>A0ABW4T1J0</accession>
<organism evidence="3 4">
    <name type="scientific">Nonomuraea mangrovi</name>
    <dbReference type="NCBI Taxonomy" id="2316207"/>
    <lineage>
        <taxon>Bacteria</taxon>
        <taxon>Bacillati</taxon>
        <taxon>Actinomycetota</taxon>
        <taxon>Actinomycetes</taxon>
        <taxon>Streptosporangiales</taxon>
        <taxon>Streptosporangiaceae</taxon>
        <taxon>Nonomuraea</taxon>
    </lineage>
</organism>